<accession>A0AAW0ER21</accession>
<proteinExistence type="predicted"/>
<gene>
    <name evidence="1" type="ORF">NESM_000526800</name>
</gene>
<dbReference type="AlphaFoldDB" id="A0AAW0ER21"/>
<evidence type="ECO:0000313" key="2">
    <source>
        <dbReference type="Proteomes" id="UP001430356"/>
    </source>
</evidence>
<dbReference type="Proteomes" id="UP001430356">
    <property type="component" value="Unassembled WGS sequence"/>
</dbReference>
<protein>
    <submittedName>
        <fullName evidence="1">Uncharacterized protein</fullName>
    </submittedName>
</protein>
<sequence>MIFGNEVPFHLKPIPYRGIRKHQAEVLQHPPGYQHPIVPLSPHPLPTAKVAGVTRSATCSTPSSSTSSLSRAAPPAAAAAAAAAAVGGGSAPRITPPTPPTPPVPLLPPPHLLYHPRTREDSGRGGDAFMSDAERLDPTMTVDAALQRERARERENVLEHRQARRARAAAREAALHAARNATFEAEQRRMASVAGTARGNRGQDDRDPVTHHCYTAEARQARMERNAEARVRYTARQKFLDRQMNSTEFNIVTWLPR</sequence>
<keyword evidence="2" id="KW-1185">Reference proteome</keyword>
<reference evidence="1 2" key="1">
    <citation type="journal article" date="2021" name="MBio">
        <title>A New Model Trypanosomatid, Novymonas esmeraldas: Genomic Perception of Its 'Candidatus Pandoraea novymonadis' Endosymbiont.</title>
        <authorList>
            <person name="Zakharova A."/>
            <person name="Saura A."/>
            <person name="Butenko A."/>
            <person name="Podesvova L."/>
            <person name="Warmusova S."/>
            <person name="Kostygov A.Y."/>
            <person name="Nenarokova A."/>
            <person name="Lukes J."/>
            <person name="Opperdoes F.R."/>
            <person name="Yurchenko V."/>
        </authorList>
    </citation>
    <scope>NUCLEOTIDE SEQUENCE [LARGE SCALE GENOMIC DNA]</scope>
    <source>
        <strain evidence="1 2">E262AT.01</strain>
    </source>
</reference>
<evidence type="ECO:0000313" key="1">
    <source>
        <dbReference type="EMBL" id="KAK7195937.1"/>
    </source>
</evidence>
<dbReference type="EMBL" id="JAECZO010000065">
    <property type="protein sequence ID" value="KAK7195937.1"/>
    <property type="molecule type" value="Genomic_DNA"/>
</dbReference>
<organism evidence="1 2">
    <name type="scientific">Novymonas esmeraldas</name>
    <dbReference type="NCBI Taxonomy" id="1808958"/>
    <lineage>
        <taxon>Eukaryota</taxon>
        <taxon>Discoba</taxon>
        <taxon>Euglenozoa</taxon>
        <taxon>Kinetoplastea</taxon>
        <taxon>Metakinetoplastina</taxon>
        <taxon>Trypanosomatida</taxon>
        <taxon>Trypanosomatidae</taxon>
        <taxon>Novymonas</taxon>
    </lineage>
</organism>
<name>A0AAW0ER21_9TRYP</name>
<comment type="caution">
    <text evidence="1">The sequence shown here is derived from an EMBL/GenBank/DDBJ whole genome shotgun (WGS) entry which is preliminary data.</text>
</comment>